<evidence type="ECO:0008006" key="6">
    <source>
        <dbReference type="Google" id="ProtNLM"/>
    </source>
</evidence>
<dbReference type="Proteomes" id="UP000016930">
    <property type="component" value="Unassembled WGS sequence"/>
</dbReference>
<proteinExistence type="predicted"/>
<dbReference type="InterPro" id="IPR023394">
    <property type="entry name" value="Sec7_C_sf"/>
</dbReference>
<dbReference type="PROSITE" id="PS50003">
    <property type="entry name" value="PH_DOMAIN"/>
    <property type="match status" value="1"/>
</dbReference>
<dbReference type="SMART" id="SM00222">
    <property type="entry name" value="Sec7"/>
    <property type="match status" value="1"/>
</dbReference>
<feature type="domain" description="SEC7" evidence="3">
    <location>
        <begin position="40"/>
        <end position="200"/>
    </location>
</feature>
<feature type="region of interest" description="Disordered" evidence="1">
    <location>
        <begin position="547"/>
        <end position="590"/>
    </location>
</feature>
<dbReference type="SUPFAM" id="SSF48425">
    <property type="entry name" value="Sec7 domain"/>
    <property type="match status" value="1"/>
</dbReference>
<evidence type="ECO:0000313" key="5">
    <source>
        <dbReference type="Proteomes" id="UP000016930"/>
    </source>
</evidence>
<feature type="compositionally biased region" description="Polar residues" evidence="1">
    <location>
        <begin position="937"/>
        <end position="950"/>
    </location>
</feature>
<feature type="compositionally biased region" description="Polar residues" evidence="1">
    <location>
        <begin position="549"/>
        <end position="562"/>
    </location>
</feature>
<dbReference type="SUPFAM" id="SSF50729">
    <property type="entry name" value="PH domain-like"/>
    <property type="match status" value="1"/>
</dbReference>
<dbReference type="GO" id="GO:0032012">
    <property type="term" value="P:regulation of ARF protein signal transduction"/>
    <property type="evidence" value="ECO:0007669"/>
    <property type="project" value="InterPro"/>
</dbReference>
<gene>
    <name evidence="4" type="ORF">CERSUDRAFT_110352</name>
</gene>
<feature type="compositionally biased region" description="Low complexity" evidence="1">
    <location>
        <begin position="9"/>
        <end position="35"/>
    </location>
</feature>
<sequence length="969" mass="106332">MNLFGGGASSPSSSLSAPNVSADSVSTSPVSSFGSPRPSLSKSTSEIPPPHPDEEMPEEYLERLTDAVNKAEIAAVLASHADAFHARALKAYIDHFEFWGDPLDVSLRKLLMNVGLPRETQQIDRVIEAFAARYRECNPTLFASDDHPYILAFSLIMLHTDAFNKSNKRKMTKADYVKNTRLPGVAPEVLDCFYDNIVFAPFIYIEDPLDVTGQRSLGTDSMAARRMSSFNPTSPGGHNGSTTTLLGKSNKIDPYYLITHNLLDDLRVNVRALVPPESPYVYQGTGGSWDEDELLRAFVTARSVEIALVESRYLSSPWFGLGVSSAPGPMFSNSIGMSMAVPTPAQAEPSMVKVTKVGLLMRKDDTLEGGRRGMNRRWREWSVLLTGSQLLFFRDPSWATSVQARINRSRGPGMIPHPAAIPQPDELLSVKDAIAVYDRSYTKHSNTLRLALADGRQFLLQAQGETEMNDWIARINYASAFKSAGVRMRSLGMSSKDIELTGIAAAASHLRDVHHRATLAASPRVKTWNGPSSEDINLDLDFPPVVETAPSSPVSSHLSKTYSQRRRESSVTTSATSASGPTTPPSETASRLFKATFDEVKTELAAGRWHSLDGASLRSFQRPRAYSLESSLNSPPLSPTFTSDDSETSRFSSRSQLIRAKLDDLESKISLVRTQLDSHMRFVRNLAVLTPFQRATRDRMQLAVQGVAKHIMQVRLELEKLSCYRDILVDDLAAEERDWQRTKKIAMRAATEKLAKVPRMTLSLYVDEPDAPVLAPSPRSIPGSSQASTSSSRAADPSVDGSFHSALSRSSTEWPDRHSTSAMMADPAHMFDSPMSSPLDGVHGSASSGGAYPFPDVSERPQASPLATQSSMESTSSKAEEDRAGHEKFYTAPEMPEEQAEEWNKTKAAKRVSLVRLPSDLRISVLFGKHHRRISEDTASAPSSPRSSMGVNPYDRTEATVDTVAMLDV</sequence>
<dbReference type="GO" id="GO:0005085">
    <property type="term" value="F:guanyl-nucleotide exchange factor activity"/>
    <property type="evidence" value="ECO:0007669"/>
    <property type="project" value="InterPro"/>
</dbReference>
<dbReference type="CDD" id="cd00171">
    <property type="entry name" value="Sec7"/>
    <property type="match status" value="1"/>
</dbReference>
<dbReference type="InterPro" id="IPR011993">
    <property type="entry name" value="PH-like_dom_sf"/>
</dbReference>
<dbReference type="OrthoDB" id="430364at2759"/>
<dbReference type="Gene3D" id="2.30.29.30">
    <property type="entry name" value="Pleckstrin-homology domain (PH domain)/Phosphotyrosine-binding domain (PTB)"/>
    <property type="match status" value="1"/>
</dbReference>
<evidence type="ECO:0000259" key="2">
    <source>
        <dbReference type="PROSITE" id="PS50003"/>
    </source>
</evidence>
<reference evidence="4 5" key="1">
    <citation type="journal article" date="2012" name="Proc. Natl. Acad. Sci. U.S.A.">
        <title>Comparative genomics of Ceriporiopsis subvermispora and Phanerochaete chrysosporium provide insight into selective ligninolysis.</title>
        <authorList>
            <person name="Fernandez-Fueyo E."/>
            <person name="Ruiz-Duenas F.J."/>
            <person name="Ferreira P."/>
            <person name="Floudas D."/>
            <person name="Hibbett D.S."/>
            <person name="Canessa P."/>
            <person name="Larrondo L.F."/>
            <person name="James T.Y."/>
            <person name="Seelenfreund D."/>
            <person name="Lobos S."/>
            <person name="Polanco R."/>
            <person name="Tello M."/>
            <person name="Honda Y."/>
            <person name="Watanabe T."/>
            <person name="Watanabe T."/>
            <person name="Ryu J.S."/>
            <person name="Kubicek C.P."/>
            <person name="Schmoll M."/>
            <person name="Gaskell J."/>
            <person name="Hammel K.E."/>
            <person name="St John F.J."/>
            <person name="Vanden Wymelenberg A."/>
            <person name="Sabat G."/>
            <person name="Splinter BonDurant S."/>
            <person name="Syed K."/>
            <person name="Yadav J.S."/>
            <person name="Doddapaneni H."/>
            <person name="Subramanian V."/>
            <person name="Lavin J.L."/>
            <person name="Oguiza J.A."/>
            <person name="Perez G."/>
            <person name="Pisabarro A.G."/>
            <person name="Ramirez L."/>
            <person name="Santoyo F."/>
            <person name="Master E."/>
            <person name="Coutinho P.M."/>
            <person name="Henrissat B."/>
            <person name="Lombard V."/>
            <person name="Magnuson J.K."/>
            <person name="Kuees U."/>
            <person name="Hori C."/>
            <person name="Igarashi K."/>
            <person name="Samejima M."/>
            <person name="Held B.W."/>
            <person name="Barry K.W."/>
            <person name="LaButti K.M."/>
            <person name="Lapidus A."/>
            <person name="Lindquist E.A."/>
            <person name="Lucas S.M."/>
            <person name="Riley R."/>
            <person name="Salamov A.A."/>
            <person name="Hoffmeister D."/>
            <person name="Schwenk D."/>
            <person name="Hadar Y."/>
            <person name="Yarden O."/>
            <person name="de Vries R.P."/>
            <person name="Wiebenga A."/>
            <person name="Stenlid J."/>
            <person name="Eastwood D."/>
            <person name="Grigoriev I.V."/>
            <person name="Berka R.M."/>
            <person name="Blanchette R.A."/>
            <person name="Kersten P."/>
            <person name="Martinez A.T."/>
            <person name="Vicuna R."/>
            <person name="Cullen D."/>
        </authorList>
    </citation>
    <scope>NUCLEOTIDE SEQUENCE [LARGE SCALE GENOMIC DNA]</scope>
    <source>
        <strain evidence="4 5">B</strain>
    </source>
</reference>
<accession>M2PY08</accession>
<feature type="compositionally biased region" description="Polar residues" evidence="1">
    <location>
        <begin position="865"/>
        <end position="877"/>
    </location>
</feature>
<organism evidence="4 5">
    <name type="scientific">Ceriporiopsis subvermispora (strain B)</name>
    <name type="common">White-rot fungus</name>
    <name type="synonym">Gelatoporia subvermispora</name>
    <dbReference type="NCBI Taxonomy" id="914234"/>
    <lineage>
        <taxon>Eukaryota</taxon>
        <taxon>Fungi</taxon>
        <taxon>Dikarya</taxon>
        <taxon>Basidiomycota</taxon>
        <taxon>Agaricomycotina</taxon>
        <taxon>Agaricomycetes</taxon>
        <taxon>Polyporales</taxon>
        <taxon>Gelatoporiaceae</taxon>
        <taxon>Gelatoporia</taxon>
    </lineage>
</organism>
<dbReference type="InterPro" id="IPR035999">
    <property type="entry name" value="Sec7_dom_sf"/>
</dbReference>
<dbReference type="InterPro" id="IPR041681">
    <property type="entry name" value="PH_9"/>
</dbReference>
<dbReference type="PANTHER" id="PTHR10663:SF405">
    <property type="entry name" value="ARF GUANINE NUCLEOTIDE EXCHANGE FACTOR SYT1"/>
    <property type="match status" value="1"/>
</dbReference>
<dbReference type="SMART" id="SM00233">
    <property type="entry name" value="PH"/>
    <property type="match status" value="1"/>
</dbReference>
<dbReference type="Pfam" id="PF15410">
    <property type="entry name" value="PH_9"/>
    <property type="match status" value="1"/>
</dbReference>
<feature type="domain" description="PH" evidence="2">
    <location>
        <begin position="353"/>
        <end position="480"/>
    </location>
</feature>
<feature type="compositionally biased region" description="Low complexity" evidence="1">
    <location>
        <begin position="780"/>
        <end position="795"/>
    </location>
</feature>
<feature type="region of interest" description="Disordered" evidence="1">
    <location>
        <begin position="771"/>
        <end position="897"/>
    </location>
</feature>
<feature type="compositionally biased region" description="Low complexity" evidence="1">
    <location>
        <begin position="570"/>
        <end position="590"/>
    </location>
</feature>
<dbReference type="STRING" id="914234.M2PY08"/>
<dbReference type="PROSITE" id="PS50190">
    <property type="entry name" value="SEC7"/>
    <property type="match status" value="1"/>
</dbReference>
<evidence type="ECO:0000313" key="4">
    <source>
        <dbReference type="EMBL" id="EMD41789.1"/>
    </source>
</evidence>
<dbReference type="HOGENOM" id="CLU_305870_0_0_1"/>
<dbReference type="Pfam" id="PF01369">
    <property type="entry name" value="Sec7"/>
    <property type="match status" value="1"/>
</dbReference>
<name>M2PY08_CERS8</name>
<dbReference type="InterPro" id="IPR001849">
    <property type="entry name" value="PH_domain"/>
</dbReference>
<dbReference type="EMBL" id="KB445791">
    <property type="protein sequence ID" value="EMD41789.1"/>
    <property type="molecule type" value="Genomic_DNA"/>
</dbReference>
<dbReference type="PANTHER" id="PTHR10663">
    <property type="entry name" value="GUANYL-NUCLEOTIDE EXCHANGE FACTOR"/>
    <property type="match status" value="1"/>
</dbReference>
<feature type="region of interest" description="Disordered" evidence="1">
    <location>
        <begin position="1"/>
        <end position="57"/>
    </location>
</feature>
<dbReference type="Gene3D" id="1.10.1000.11">
    <property type="entry name" value="Arf Nucleotide-binding Site Opener,domain 2"/>
    <property type="match status" value="1"/>
</dbReference>
<evidence type="ECO:0000256" key="1">
    <source>
        <dbReference type="SAM" id="MobiDB-lite"/>
    </source>
</evidence>
<dbReference type="AlphaFoldDB" id="M2PY08"/>
<keyword evidence="5" id="KW-1185">Reference proteome</keyword>
<feature type="region of interest" description="Disordered" evidence="1">
    <location>
        <begin position="628"/>
        <end position="649"/>
    </location>
</feature>
<evidence type="ECO:0000259" key="3">
    <source>
        <dbReference type="PROSITE" id="PS50190"/>
    </source>
</evidence>
<protein>
    <recommendedName>
        <fullName evidence="6">SEC7 domain-containing protein</fullName>
    </recommendedName>
</protein>
<feature type="compositionally biased region" description="Basic and acidic residues" evidence="1">
    <location>
        <begin position="878"/>
        <end position="889"/>
    </location>
</feature>
<feature type="region of interest" description="Disordered" evidence="1">
    <location>
        <begin position="935"/>
        <end position="954"/>
    </location>
</feature>
<dbReference type="InterPro" id="IPR000904">
    <property type="entry name" value="Sec7_dom"/>
</dbReference>